<name>B0EEI9_ENTDS</name>
<dbReference type="OrthoDB" id="1112565at2759"/>
<feature type="domain" description="LIM zinc-binding" evidence="7">
    <location>
        <begin position="197"/>
        <end position="256"/>
    </location>
</feature>
<dbReference type="PROSITE" id="PS50023">
    <property type="entry name" value="LIM_DOMAIN_2"/>
    <property type="match status" value="2"/>
</dbReference>
<protein>
    <submittedName>
        <fullName evidence="8">Lim domain, putative</fullName>
        <ecNumber evidence="8">2.7.11.1</ecNumber>
        <ecNumber evidence="8">3.4.21.72</ecNumber>
    </submittedName>
</protein>
<keyword evidence="4 5" id="KW-0440">LIM domain</keyword>
<evidence type="ECO:0000256" key="3">
    <source>
        <dbReference type="ARBA" id="ARBA00022833"/>
    </source>
</evidence>
<keyword evidence="3 5" id="KW-0862">Zinc</keyword>
<keyword evidence="1 5" id="KW-0479">Metal-binding</keyword>
<keyword evidence="2" id="KW-0677">Repeat</keyword>
<dbReference type="EC" id="3.4.21.72" evidence="8"/>
<proteinExistence type="predicted"/>
<dbReference type="PANTHER" id="PTHR24212:SF8">
    <property type="entry name" value="LIM ZINC FINGER DOMAIN CONTAINING PROTEIN"/>
    <property type="match status" value="1"/>
</dbReference>
<dbReference type="GO" id="GO:0004674">
    <property type="term" value="F:protein serine/threonine kinase activity"/>
    <property type="evidence" value="ECO:0007669"/>
    <property type="project" value="UniProtKB-EC"/>
</dbReference>
<sequence length="308" mass="33526">MPLMKIKVKYGTANKIVNIERTLPNLYEVFIKEIEQKYSGAKFQIVYKGDGTSFKIVDTKSLTDAIEHCIEHKQPFLQLEGQEEVKETPKPAPQPQKETPKPTPANQPTTPAKTPVAAAPSTPNKTEHAPSTPNKTEPAPASPSKPKFCTNCGAKLSGGKFCSECGAPTGEGATTQEPATQHRPTTPPPSALDEDTIKCGKCGKPVEGGVKALGKYWHTDCFTCSVCGEKFGGNRKLMEHDGKPICSVCYEETCVPRCFKCGKPLDGKYLVVDDHNYHPNCFVCTRCGKPFNGSYMLINGQPVCKKCV</sequence>
<dbReference type="OMA" id="TEREGIC"/>
<dbReference type="EMBL" id="DS548950">
    <property type="protein sequence ID" value="EDR27049.1"/>
    <property type="molecule type" value="Genomic_DNA"/>
</dbReference>
<evidence type="ECO:0000259" key="7">
    <source>
        <dbReference type="PROSITE" id="PS50023"/>
    </source>
</evidence>
<dbReference type="VEuPathDB" id="AmoebaDB:EDI_000640"/>
<feature type="region of interest" description="Disordered" evidence="6">
    <location>
        <begin position="77"/>
        <end position="146"/>
    </location>
</feature>
<organism evidence="9">
    <name type="scientific">Entamoeba dispar (strain ATCC PRA-260 / SAW760)</name>
    <dbReference type="NCBI Taxonomy" id="370354"/>
    <lineage>
        <taxon>Eukaryota</taxon>
        <taxon>Amoebozoa</taxon>
        <taxon>Evosea</taxon>
        <taxon>Archamoebae</taxon>
        <taxon>Mastigamoebida</taxon>
        <taxon>Entamoebidae</taxon>
        <taxon>Entamoeba</taxon>
    </lineage>
</organism>
<dbReference type="GeneID" id="5881698"/>
<dbReference type="GO" id="GO:0016787">
    <property type="term" value="F:hydrolase activity"/>
    <property type="evidence" value="ECO:0007669"/>
    <property type="project" value="UniProtKB-KW"/>
</dbReference>
<reference evidence="9" key="1">
    <citation type="submission" date="2007-12" db="EMBL/GenBank/DDBJ databases">
        <title>Annotation of Entamoeba dispar SAW760.</title>
        <authorList>
            <person name="Lorenzi H."/>
            <person name="Inman J."/>
            <person name="Schobel S."/>
            <person name="Amedeo P."/>
            <person name="Caler E."/>
        </authorList>
    </citation>
    <scope>NUCLEOTIDE SEQUENCE [LARGE SCALE GENOMIC DNA]</scope>
    <source>
        <strain evidence="9">ATCC PRA-260 / SAW760</strain>
    </source>
</reference>
<keyword evidence="9" id="KW-1185">Reference proteome</keyword>
<dbReference type="Pfam" id="PF00412">
    <property type="entry name" value="LIM"/>
    <property type="match status" value="2"/>
</dbReference>
<dbReference type="Proteomes" id="UP000008076">
    <property type="component" value="Unassembled WGS sequence"/>
</dbReference>
<dbReference type="KEGG" id="edi:EDI_000640"/>
<keyword evidence="8" id="KW-0378">Hydrolase</keyword>
<evidence type="ECO:0000256" key="6">
    <source>
        <dbReference type="SAM" id="MobiDB-lite"/>
    </source>
</evidence>
<dbReference type="SMART" id="SM00132">
    <property type="entry name" value="LIM"/>
    <property type="match status" value="2"/>
</dbReference>
<feature type="compositionally biased region" description="Low complexity" evidence="6">
    <location>
        <begin position="108"/>
        <end position="123"/>
    </location>
</feature>
<evidence type="ECO:0000313" key="9">
    <source>
        <dbReference type="Proteomes" id="UP000008076"/>
    </source>
</evidence>
<dbReference type="Gene3D" id="2.10.110.10">
    <property type="entry name" value="Cysteine Rich Protein"/>
    <property type="match status" value="2"/>
</dbReference>
<evidence type="ECO:0000313" key="8">
    <source>
        <dbReference type="EMBL" id="EDR27049.1"/>
    </source>
</evidence>
<accession>B0EEI9</accession>
<dbReference type="GO" id="GO:0046872">
    <property type="term" value="F:metal ion binding"/>
    <property type="evidence" value="ECO:0007669"/>
    <property type="project" value="UniProtKB-KW"/>
</dbReference>
<dbReference type="AlphaFoldDB" id="B0EEI9"/>
<evidence type="ECO:0000256" key="2">
    <source>
        <dbReference type="ARBA" id="ARBA00022737"/>
    </source>
</evidence>
<feature type="compositionally biased region" description="Polar residues" evidence="6">
    <location>
        <begin position="172"/>
        <end position="184"/>
    </location>
</feature>
<dbReference type="SUPFAM" id="SSF57716">
    <property type="entry name" value="Glucocorticoid receptor-like (DNA-binding domain)"/>
    <property type="match status" value="1"/>
</dbReference>
<dbReference type="PANTHER" id="PTHR24212">
    <property type="entry name" value="ZYXIN/TRIP6"/>
    <property type="match status" value="1"/>
</dbReference>
<keyword evidence="8" id="KW-0808">Transferase</keyword>
<gene>
    <name evidence="8" type="ORF">EDI_000640</name>
</gene>
<dbReference type="eggNOG" id="KOG1703">
    <property type="taxonomic scope" value="Eukaryota"/>
</dbReference>
<dbReference type="EC" id="2.7.11.1" evidence="8"/>
<feature type="region of interest" description="Disordered" evidence="6">
    <location>
        <begin position="171"/>
        <end position="192"/>
    </location>
</feature>
<evidence type="ECO:0000256" key="4">
    <source>
        <dbReference type="ARBA" id="ARBA00023038"/>
    </source>
</evidence>
<evidence type="ECO:0000256" key="1">
    <source>
        <dbReference type="ARBA" id="ARBA00022723"/>
    </source>
</evidence>
<dbReference type="InterPro" id="IPR001781">
    <property type="entry name" value="Znf_LIM"/>
</dbReference>
<feature type="domain" description="LIM zinc-binding" evidence="7">
    <location>
        <begin position="257"/>
        <end position="308"/>
    </location>
</feature>
<evidence type="ECO:0000256" key="5">
    <source>
        <dbReference type="PROSITE-ProRule" id="PRU00125"/>
    </source>
</evidence>
<dbReference type="PROSITE" id="PS00478">
    <property type="entry name" value="LIM_DOMAIN_1"/>
    <property type="match status" value="1"/>
</dbReference>
<dbReference type="CDD" id="cd08368">
    <property type="entry name" value="LIM"/>
    <property type="match status" value="2"/>
</dbReference>
<dbReference type="RefSeq" id="XP_001736689.1">
    <property type="nucleotide sequence ID" value="XM_001736637.1"/>
</dbReference>